<keyword evidence="4" id="KW-1185">Reference proteome</keyword>
<feature type="compositionally biased region" description="Polar residues" evidence="1">
    <location>
        <begin position="25"/>
        <end position="41"/>
    </location>
</feature>
<gene>
    <name evidence="3" type="ORF">SAY86_000338</name>
</gene>
<dbReference type="EMBL" id="JAXQNO010000002">
    <property type="protein sequence ID" value="KAK4802135.1"/>
    <property type="molecule type" value="Genomic_DNA"/>
</dbReference>
<dbReference type="AlphaFoldDB" id="A0AAN7MU65"/>
<sequence>MSDRTQRQRLPASAGRGSRQDLPHTITSPSSLRRSTPYLRSSSKRPGPVRVFKRCTSEPLLMDEFSAGGSSAAGDPNYGGEGFDPGELLGLRACTDIFASSPSLMVSGTSSPISEAFSKDAKVVVSVTVEGSPGPIRTMVKLGSTVDQTIRLVMDRYSEEGRTPKLDQDCSIGFELHHSYFSLECLDKSQLIGEVGSRSFYLRRSSSTSNASASATLESERQPALPSAAWVSGRIFLIPFSGFFTLKLGKIVRRTRKATAGMDLLSPAEKRCSPSVRATAGILHRRSTLDELSLQTFPPERHTDLVRRRGGLISVPRRTVLAPPRVSGAQKPTELILNVTVERSLGPVQVTMPPENSVQDLIMAAVEAYGREKRRPPLKEVDPRRLELHYSPFSSESLKVEEKLMKLWSRNFFLCSKPSPSCLNATAMEDDPFPFANNLMDILL</sequence>
<dbReference type="InterPro" id="IPR040358">
    <property type="entry name" value="At4g22758-like"/>
</dbReference>
<accession>A0AAN7MU65</accession>
<comment type="caution">
    <text evidence="3">The sequence shown here is derived from an EMBL/GenBank/DDBJ whole genome shotgun (WGS) entry which is preliminary data.</text>
</comment>
<evidence type="ECO:0000313" key="3">
    <source>
        <dbReference type="EMBL" id="KAK4802135.1"/>
    </source>
</evidence>
<evidence type="ECO:0000313" key="4">
    <source>
        <dbReference type="Proteomes" id="UP001346149"/>
    </source>
</evidence>
<organism evidence="3 4">
    <name type="scientific">Trapa natans</name>
    <name type="common">Water chestnut</name>
    <dbReference type="NCBI Taxonomy" id="22666"/>
    <lineage>
        <taxon>Eukaryota</taxon>
        <taxon>Viridiplantae</taxon>
        <taxon>Streptophyta</taxon>
        <taxon>Embryophyta</taxon>
        <taxon>Tracheophyta</taxon>
        <taxon>Spermatophyta</taxon>
        <taxon>Magnoliopsida</taxon>
        <taxon>eudicotyledons</taxon>
        <taxon>Gunneridae</taxon>
        <taxon>Pentapetalae</taxon>
        <taxon>rosids</taxon>
        <taxon>malvids</taxon>
        <taxon>Myrtales</taxon>
        <taxon>Lythraceae</taxon>
        <taxon>Trapa</taxon>
    </lineage>
</organism>
<evidence type="ECO:0000256" key="1">
    <source>
        <dbReference type="SAM" id="MobiDB-lite"/>
    </source>
</evidence>
<evidence type="ECO:0000259" key="2">
    <source>
        <dbReference type="Pfam" id="PF23156"/>
    </source>
</evidence>
<dbReference type="PANTHER" id="PTHR33270">
    <property type="entry name" value="BNAC05G50380D PROTEIN"/>
    <property type="match status" value="1"/>
</dbReference>
<name>A0AAN7MU65_TRANT</name>
<dbReference type="InterPro" id="IPR055482">
    <property type="entry name" value="DUF7054"/>
</dbReference>
<reference evidence="3 4" key="1">
    <citation type="journal article" date="2023" name="Hortic Res">
        <title>Pangenome of water caltrop reveals structural variations and asymmetric subgenome divergence after allopolyploidization.</title>
        <authorList>
            <person name="Zhang X."/>
            <person name="Chen Y."/>
            <person name="Wang L."/>
            <person name="Yuan Y."/>
            <person name="Fang M."/>
            <person name="Shi L."/>
            <person name="Lu R."/>
            <person name="Comes H.P."/>
            <person name="Ma Y."/>
            <person name="Chen Y."/>
            <person name="Huang G."/>
            <person name="Zhou Y."/>
            <person name="Zheng Z."/>
            <person name="Qiu Y."/>
        </authorList>
    </citation>
    <scope>NUCLEOTIDE SEQUENCE [LARGE SCALE GENOMIC DNA]</scope>
    <source>
        <strain evidence="3">F231</strain>
    </source>
</reference>
<feature type="domain" description="DUF7054" evidence="2">
    <location>
        <begin position="119"/>
        <end position="203"/>
    </location>
</feature>
<feature type="domain" description="DUF7054" evidence="2">
    <location>
        <begin position="332"/>
        <end position="415"/>
    </location>
</feature>
<dbReference type="Proteomes" id="UP001346149">
    <property type="component" value="Unassembled WGS sequence"/>
</dbReference>
<protein>
    <recommendedName>
        <fullName evidence="2">DUF7054 domain-containing protein</fullName>
    </recommendedName>
</protein>
<feature type="region of interest" description="Disordered" evidence="1">
    <location>
        <begin position="1"/>
        <end position="50"/>
    </location>
</feature>
<dbReference type="PANTHER" id="PTHR33270:SF6">
    <property type="entry name" value="OS02G0448600 PROTEIN"/>
    <property type="match status" value="1"/>
</dbReference>
<dbReference type="Pfam" id="PF23156">
    <property type="entry name" value="DUF7054"/>
    <property type="match status" value="2"/>
</dbReference>
<proteinExistence type="predicted"/>